<dbReference type="InterPro" id="IPR054613">
    <property type="entry name" value="Peptidase_S78_dom"/>
</dbReference>
<dbReference type="EMBL" id="FUYP01000001">
    <property type="protein sequence ID" value="SKB27082.1"/>
    <property type="molecule type" value="Genomic_DNA"/>
</dbReference>
<reference evidence="7" key="1">
    <citation type="submission" date="2017-02" db="EMBL/GenBank/DDBJ databases">
        <authorList>
            <person name="Varghese N."/>
            <person name="Submissions S."/>
        </authorList>
    </citation>
    <scope>NUCLEOTIDE SEQUENCE [LARGE SCALE GENOMIC DNA]</scope>
    <source>
        <strain evidence="7">R11H</strain>
    </source>
</reference>
<evidence type="ECO:0000256" key="4">
    <source>
        <dbReference type="SAM" id="MobiDB-lite"/>
    </source>
</evidence>
<evidence type="ECO:0000313" key="6">
    <source>
        <dbReference type="EMBL" id="SKB27082.1"/>
    </source>
</evidence>
<keyword evidence="3" id="KW-0378">Hydrolase</keyword>
<sequence>MQNRAYSVLQVKAFDDDTRKFSGIATTPTVDRMGDIIDPLGVKFKNPLPLLHQHFHDRPVGTVKFKKPTKDGIEFEAEIAKIEEDGPLKDRCDTAWGELKYGLVRATSVGFRPIEYSFMDNGGIRFSEVEVYELSTVTIPAQPDAVIFDTIKSLDAAARKAAGVPDPEIPQPDEPAPQSKKARVVKLDEPAEGSVAPFVVREIKRT</sequence>
<evidence type="ECO:0000256" key="1">
    <source>
        <dbReference type="ARBA" id="ARBA00022612"/>
    </source>
</evidence>
<gene>
    <name evidence="6" type="ORF">SAMN06295937_1001270</name>
</gene>
<dbReference type="AlphaFoldDB" id="A0A1T4ZWJ4"/>
<evidence type="ECO:0000256" key="2">
    <source>
        <dbReference type="ARBA" id="ARBA00022670"/>
    </source>
</evidence>
<dbReference type="Pfam" id="PF04586">
    <property type="entry name" value="Peptidase_S78"/>
    <property type="match status" value="1"/>
</dbReference>
<dbReference type="GO" id="GO:0008233">
    <property type="term" value="F:peptidase activity"/>
    <property type="evidence" value="ECO:0007669"/>
    <property type="project" value="UniProtKB-KW"/>
</dbReference>
<feature type="region of interest" description="Disordered" evidence="4">
    <location>
        <begin position="161"/>
        <end position="185"/>
    </location>
</feature>
<organism evidence="6 7">
    <name type="scientific">Sphingopyxis flava</name>
    <dbReference type="NCBI Taxonomy" id="1507287"/>
    <lineage>
        <taxon>Bacteria</taxon>
        <taxon>Pseudomonadati</taxon>
        <taxon>Pseudomonadota</taxon>
        <taxon>Alphaproteobacteria</taxon>
        <taxon>Sphingomonadales</taxon>
        <taxon>Sphingomonadaceae</taxon>
        <taxon>Sphingopyxis</taxon>
    </lineage>
</organism>
<evidence type="ECO:0000256" key="3">
    <source>
        <dbReference type="ARBA" id="ARBA00022801"/>
    </source>
</evidence>
<keyword evidence="2 6" id="KW-0645">Protease</keyword>
<feature type="domain" description="Prohead serine protease" evidence="5">
    <location>
        <begin position="48"/>
        <end position="149"/>
    </location>
</feature>
<keyword evidence="1" id="KW-1188">Viral release from host cell</keyword>
<protein>
    <submittedName>
        <fullName evidence="6">Phage prohead protease, HK97 family</fullName>
    </submittedName>
</protein>
<evidence type="ECO:0000313" key="7">
    <source>
        <dbReference type="Proteomes" id="UP000190044"/>
    </source>
</evidence>
<name>A0A1T4ZWJ4_9SPHN</name>
<proteinExistence type="predicted"/>
<dbReference type="OrthoDB" id="9804926at2"/>
<accession>A0A1T4ZWJ4</accession>
<dbReference type="GO" id="GO:0006508">
    <property type="term" value="P:proteolysis"/>
    <property type="evidence" value="ECO:0007669"/>
    <property type="project" value="UniProtKB-KW"/>
</dbReference>
<dbReference type="Proteomes" id="UP000190044">
    <property type="component" value="Unassembled WGS sequence"/>
</dbReference>
<keyword evidence="7" id="KW-1185">Reference proteome</keyword>
<evidence type="ECO:0000259" key="5">
    <source>
        <dbReference type="Pfam" id="PF04586"/>
    </source>
</evidence>